<feature type="transmembrane region" description="Helical" evidence="5">
    <location>
        <begin position="397"/>
        <end position="428"/>
    </location>
</feature>
<dbReference type="InterPro" id="IPR011547">
    <property type="entry name" value="SLC26A/SulP_dom"/>
</dbReference>
<dbReference type="EMBL" id="MKVH01000003">
    <property type="protein sequence ID" value="OJX60798.1"/>
    <property type="molecule type" value="Genomic_DNA"/>
</dbReference>
<evidence type="ECO:0000313" key="8">
    <source>
        <dbReference type="Proteomes" id="UP000184233"/>
    </source>
</evidence>
<proteinExistence type="predicted"/>
<gene>
    <name evidence="7" type="ORF">BGO89_04335</name>
</gene>
<dbReference type="Pfam" id="PF00916">
    <property type="entry name" value="Sulfate_transp"/>
    <property type="match status" value="1"/>
</dbReference>
<keyword evidence="4 5" id="KW-0472">Membrane</keyword>
<protein>
    <recommendedName>
        <fullName evidence="6">SLC26A/SulP transporter domain-containing protein</fullName>
    </recommendedName>
</protein>
<feature type="transmembrane region" description="Helical" evidence="5">
    <location>
        <begin position="304"/>
        <end position="327"/>
    </location>
</feature>
<feature type="domain" description="SLC26A/SulP transporter" evidence="6">
    <location>
        <begin position="14"/>
        <end position="387"/>
    </location>
</feature>
<sequence length="522" mass="55672">MAFFSIPTFASAKRDLPAGLVVFLVALPLCLGIALASGAPAFSGIIAGVIGGLVISFFSGSELSVSGPAAGLAVIVATAIGKFGTFETFLMAVMLSGILQMLISFLRAGSLGNYIPHGVIKGMLAAIGITIIMKQIPHALGYDKGFTDEEQAFAGADWVHIFTDPFHAVQAFHPGAVTIALCSLAILVLWELKAIKRQKWTGIVPAALICVILGIALNAVFGSVAPSIQLLGSNDHLVNLPVADSLMGFFGQFTMPDFSAVTNPLVWQTALTITAIGSVETLLSIEASDKMDPEKRISNSDRELLAQGIGNTISGFIGGLPITSVIVRSSANIYAGGRTRLSSMVHGLLLLLSVLLIPALLNMIPLACLAAILLVVGYKLSSIKLIRTTYHEGWSQFLPFIVTTVVVVATDILAGVAAGLLVSIFFVMKSNHHAAFSMVNDGNSFLLRFNKDISFVNKTALKRHLRSVPAESSLIIDGAKAQYIDHDIYETLHDYELSATFRNISIELHHVHGKERPWRNKG</sequence>
<evidence type="ECO:0000256" key="4">
    <source>
        <dbReference type="ARBA" id="ARBA00023136"/>
    </source>
</evidence>
<evidence type="ECO:0000259" key="6">
    <source>
        <dbReference type="Pfam" id="PF00916"/>
    </source>
</evidence>
<feature type="transmembrane region" description="Helical" evidence="5">
    <location>
        <begin position="202"/>
        <end position="221"/>
    </location>
</feature>
<comment type="subcellular location">
    <subcellularLocation>
        <location evidence="1">Membrane</location>
        <topology evidence="1">Multi-pass membrane protein</topology>
    </subcellularLocation>
</comment>
<name>A0A1M3L5G2_9BACT</name>
<reference evidence="7 8" key="1">
    <citation type="submission" date="2016-09" db="EMBL/GenBank/DDBJ databases">
        <title>Genome-resolved meta-omics ties microbial dynamics to process performance in biotechnology for thiocyanate degradation.</title>
        <authorList>
            <person name="Kantor R.S."/>
            <person name="Huddy R.J."/>
            <person name="Iyer R."/>
            <person name="Thomas B.C."/>
            <person name="Brown C.T."/>
            <person name="Anantharaman K."/>
            <person name="Tringe S."/>
            <person name="Hettich R.L."/>
            <person name="Harrison S.T."/>
            <person name="Banfield J.F."/>
        </authorList>
    </citation>
    <scope>NUCLEOTIDE SEQUENCE [LARGE SCALE GENOMIC DNA]</scope>
    <source>
        <strain evidence="7">59-99</strain>
    </source>
</reference>
<organism evidence="7 8">
    <name type="scientific">Candidatus Kapaibacterium thiocyanatum</name>
    <dbReference type="NCBI Taxonomy" id="1895771"/>
    <lineage>
        <taxon>Bacteria</taxon>
        <taxon>Pseudomonadati</taxon>
        <taxon>Candidatus Kapaibacteriota</taxon>
        <taxon>Candidatus Kapaibacteriia</taxon>
        <taxon>Candidatus Kapaibacteriales</taxon>
        <taxon>Candidatus Kapaibacteriaceae</taxon>
        <taxon>Candidatus Kapaibacterium</taxon>
    </lineage>
</organism>
<feature type="transmembrane region" description="Helical" evidence="5">
    <location>
        <begin position="171"/>
        <end position="190"/>
    </location>
</feature>
<comment type="caution">
    <text evidence="7">The sequence shown here is derived from an EMBL/GenBank/DDBJ whole genome shotgun (WGS) entry which is preliminary data.</text>
</comment>
<evidence type="ECO:0000256" key="5">
    <source>
        <dbReference type="SAM" id="Phobius"/>
    </source>
</evidence>
<feature type="transmembrane region" description="Helical" evidence="5">
    <location>
        <begin position="89"/>
        <end position="106"/>
    </location>
</feature>
<feature type="transmembrane region" description="Helical" evidence="5">
    <location>
        <begin position="347"/>
        <end position="376"/>
    </location>
</feature>
<evidence type="ECO:0000256" key="2">
    <source>
        <dbReference type="ARBA" id="ARBA00022692"/>
    </source>
</evidence>
<feature type="transmembrane region" description="Helical" evidence="5">
    <location>
        <begin position="265"/>
        <end position="283"/>
    </location>
</feature>
<dbReference type="STRING" id="1895771.BGO89_04335"/>
<dbReference type="InterPro" id="IPR001902">
    <property type="entry name" value="SLC26A/SulP_fam"/>
</dbReference>
<dbReference type="GO" id="GO:0016020">
    <property type="term" value="C:membrane"/>
    <property type="evidence" value="ECO:0007669"/>
    <property type="project" value="UniProtKB-SubCell"/>
</dbReference>
<accession>A0A1M3L5G2</accession>
<dbReference type="PANTHER" id="PTHR11814">
    <property type="entry name" value="SULFATE TRANSPORTER"/>
    <property type="match status" value="1"/>
</dbReference>
<feature type="transmembrane region" description="Helical" evidence="5">
    <location>
        <begin position="118"/>
        <end position="136"/>
    </location>
</feature>
<evidence type="ECO:0000256" key="1">
    <source>
        <dbReference type="ARBA" id="ARBA00004141"/>
    </source>
</evidence>
<dbReference type="Proteomes" id="UP000184233">
    <property type="component" value="Unassembled WGS sequence"/>
</dbReference>
<feature type="transmembrane region" description="Helical" evidence="5">
    <location>
        <begin position="42"/>
        <end position="58"/>
    </location>
</feature>
<keyword evidence="3 5" id="KW-1133">Transmembrane helix</keyword>
<dbReference type="AlphaFoldDB" id="A0A1M3L5G2"/>
<evidence type="ECO:0000256" key="3">
    <source>
        <dbReference type="ARBA" id="ARBA00022989"/>
    </source>
</evidence>
<keyword evidence="2 5" id="KW-0812">Transmembrane</keyword>
<dbReference type="GO" id="GO:0055085">
    <property type="term" value="P:transmembrane transport"/>
    <property type="evidence" value="ECO:0007669"/>
    <property type="project" value="InterPro"/>
</dbReference>
<evidence type="ECO:0000313" key="7">
    <source>
        <dbReference type="EMBL" id="OJX60798.1"/>
    </source>
</evidence>